<evidence type="ECO:0000313" key="2">
    <source>
        <dbReference type="RefSeq" id="XP_075076472.1"/>
    </source>
</evidence>
<sequence>MPSEALGIPIYVSTPVGESIVVDQVYRSCVVVFDGLETRVDLLLLDMVDFDTILGIDWLSPYHAILDCHATRSVISYVKARRMVEKGCLAYLAYVRDSSVEVPSIDSVPIVREFPKIFPSDLPGMPPDRDIDFCIDLASGTQPISIPPYRMAPPELKEQLQDLLDKGFIRPSVSPWVSSAGIQVDPKKIEAVKNWTRPASATDIRSFLGLAGYYRRFVEGFSSIAAPMTRLTQKGVQFRWSDECEASFQKLKMALTTAPDLKLSNSQSAPPHIDNDLSHHDKKENIAPGNVVPPTSLDGIRAVDQIDVTLHVPSMEIWPSIPKSAFVGVPDQLLRIHMAVKMAGSACG</sequence>
<dbReference type="Proteomes" id="UP000790787">
    <property type="component" value="Chromosome 8"/>
</dbReference>
<reference evidence="2" key="2">
    <citation type="submission" date="2025-08" db="UniProtKB">
        <authorList>
            <consortium name="RefSeq"/>
        </authorList>
    </citation>
    <scope>IDENTIFICATION</scope>
    <source>
        <tissue evidence="2">Leaf</tissue>
    </source>
</reference>
<reference evidence="1" key="1">
    <citation type="journal article" date="2014" name="Nat. Commun.">
        <title>The tobacco genome sequence and its comparison with those of tomato and potato.</title>
        <authorList>
            <person name="Sierro N."/>
            <person name="Battey J.N."/>
            <person name="Ouadi S."/>
            <person name="Bakaher N."/>
            <person name="Bovet L."/>
            <person name="Willig A."/>
            <person name="Goepfert S."/>
            <person name="Peitsch M.C."/>
            <person name="Ivanov N.V."/>
        </authorList>
    </citation>
    <scope>NUCLEOTIDE SEQUENCE [LARGE SCALE GENOMIC DNA]</scope>
</reference>
<proteinExistence type="predicted"/>
<name>A0AC58RUS5_TOBAC</name>
<gene>
    <name evidence="2" type="primary">LOC142163117</name>
</gene>
<evidence type="ECO:0000313" key="1">
    <source>
        <dbReference type="Proteomes" id="UP000790787"/>
    </source>
</evidence>
<organism evidence="1 2">
    <name type="scientific">Nicotiana tabacum</name>
    <name type="common">Common tobacco</name>
    <dbReference type="NCBI Taxonomy" id="4097"/>
    <lineage>
        <taxon>Eukaryota</taxon>
        <taxon>Viridiplantae</taxon>
        <taxon>Streptophyta</taxon>
        <taxon>Embryophyta</taxon>
        <taxon>Tracheophyta</taxon>
        <taxon>Spermatophyta</taxon>
        <taxon>Magnoliopsida</taxon>
        <taxon>eudicotyledons</taxon>
        <taxon>Gunneridae</taxon>
        <taxon>Pentapetalae</taxon>
        <taxon>asterids</taxon>
        <taxon>lamiids</taxon>
        <taxon>Solanales</taxon>
        <taxon>Solanaceae</taxon>
        <taxon>Nicotianoideae</taxon>
        <taxon>Nicotianeae</taxon>
        <taxon>Nicotiana</taxon>
    </lineage>
</organism>
<keyword evidence="1" id="KW-1185">Reference proteome</keyword>
<accession>A0AC58RUS5</accession>
<dbReference type="RefSeq" id="XP_075076472.1">
    <property type="nucleotide sequence ID" value="XM_075220371.1"/>
</dbReference>
<protein>
    <submittedName>
        <fullName evidence="2">Uncharacterized protein LOC142163117</fullName>
    </submittedName>
</protein>